<keyword evidence="3" id="KW-1185">Reference proteome</keyword>
<proteinExistence type="predicted"/>
<evidence type="ECO:0000313" key="3">
    <source>
        <dbReference type="Proteomes" id="UP000765509"/>
    </source>
</evidence>
<comment type="caution">
    <text evidence="2">The sequence shown here is derived from an EMBL/GenBank/DDBJ whole genome shotgun (WGS) entry which is preliminary data.</text>
</comment>
<protein>
    <submittedName>
        <fullName evidence="2">Uncharacterized protein</fullName>
    </submittedName>
</protein>
<name>A0A9Q3BSX2_9BASI</name>
<reference evidence="2" key="1">
    <citation type="submission" date="2021-03" db="EMBL/GenBank/DDBJ databases">
        <title>Draft genome sequence of rust myrtle Austropuccinia psidii MF-1, a brazilian biotype.</title>
        <authorList>
            <person name="Quecine M.C."/>
            <person name="Pachon D.M.R."/>
            <person name="Bonatelli M.L."/>
            <person name="Correr F.H."/>
            <person name="Franceschini L.M."/>
            <person name="Leite T.F."/>
            <person name="Margarido G.R.A."/>
            <person name="Almeida C.A."/>
            <person name="Ferrarezi J.A."/>
            <person name="Labate C.A."/>
        </authorList>
    </citation>
    <scope>NUCLEOTIDE SEQUENCE</scope>
    <source>
        <strain evidence="2">MF-1</strain>
    </source>
</reference>
<dbReference type="EMBL" id="AVOT02002858">
    <property type="protein sequence ID" value="MBW0471781.1"/>
    <property type="molecule type" value="Genomic_DNA"/>
</dbReference>
<feature type="region of interest" description="Disordered" evidence="1">
    <location>
        <begin position="1"/>
        <end position="22"/>
    </location>
</feature>
<sequence length="266" mass="29369">MPASSTHVQNPPSSKDSEKTSVPFLQAPHRLANYGSNYPRWLEAVNTTLCYILKSDAPIIDSPSFLVGLLGSKNHTITCYLAASLHPYDVATIGVDPLSRNAFRQRFSPGNSFQKPTIIWEFSNTITAFVIDSLKSNTKNDVWLFNLDLSAAAPPSNPCNSFLPVIQEGAGWLFWVPGLQHFVSLASTIFPHYQAGQPSPRSKKGNLRHIINTLRLGLVNMDVIYGSYNEVSHSILPVTFLKLPNSFAAAMCTADMCLSELQKRKD</sequence>
<dbReference type="AlphaFoldDB" id="A0A9Q3BSX2"/>
<evidence type="ECO:0000256" key="1">
    <source>
        <dbReference type="SAM" id="MobiDB-lite"/>
    </source>
</evidence>
<gene>
    <name evidence="2" type="ORF">O181_011496</name>
</gene>
<evidence type="ECO:0000313" key="2">
    <source>
        <dbReference type="EMBL" id="MBW0471781.1"/>
    </source>
</evidence>
<dbReference type="Proteomes" id="UP000765509">
    <property type="component" value="Unassembled WGS sequence"/>
</dbReference>
<organism evidence="2 3">
    <name type="scientific">Austropuccinia psidii MF-1</name>
    <dbReference type="NCBI Taxonomy" id="1389203"/>
    <lineage>
        <taxon>Eukaryota</taxon>
        <taxon>Fungi</taxon>
        <taxon>Dikarya</taxon>
        <taxon>Basidiomycota</taxon>
        <taxon>Pucciniomycotina</taxon>
        <taxon>Pucciniomycetes</taxon>
        <taxon>Pucciniales</taxon>
        <taxon>Sphaerophragmiaceae</taxon>
        <taxon>Austropuccinia</taxon>
    </lineage>
</organism>
<accession>A0A9Q3BSX2</accession>
<feature type="compositionally biased region" description="Polar residues" evidence="1">
    <location>
        <begin position="1"/>
        <end position="14"/>
    </location>
</feature>